<evidence type="ECO:0000313" key="2">
    <source>
        <dbReference type="Proteomes" id="UP001189429"/>
    </source>
</evidence>
<gene>
    <name evidence="1" type="ORF">PCOR1329_LOCUS15233</name>
</gene>
<organism evidence="1 2">
    <name type="scientific">Prorocentrum cordatum</name>
    <dbReference type="NCBI Taxonomy" id="2364126"/>
    <lineage>
        <taxon>Eukaryota</taxon>
        <taxon>Sar</taxon>
        <taxon>Alveolata</taxon>
        <taxon>Dinophyceae</taxon>
        <taxon>Prorocentrales</taxon>
        <taxon>Prorocentraceae</taxon>
        <taxon>Prorocentrum</taxon>
    </lineage>
</organism>
<name>A0ABN9QY92_9DINO</name>
<keyword evidence="2" id="KW-1185">Reference proteome</keyword>
<comment type="caution">
    <text evidence="1">The sequence shown here is derived from an EMBL/GenBank/DDBJ whole genome shotgun (WGS) entry which is preliminary data.</text>
</comment>
<dbReference type="Proteomes" id="UP001189429">
    <property type="component" value="Unassembled WGS sequence"/>
</dbReference>
<accession>A0ABN9QY92</accession>
<proteinExistence type="predicted"/>
<protein>
    <submittedName>
        <fullName evidence="1">Uncharacterized protein</fullName>
    </submittedName>
</protein>
<sequence>MAECMHRLGAAAVQSMSLVADHYCSPRDCSDGEVAAFHPFKTKDDWRGCLEASTGMSFPAEGDLP</sequence>
<reference evidence="1" key="1">
    <citation type="submission" date="2023-10" db="EMBL/GenBank/DDBJ databases">
        <authorList>
            <person name="Chen Y."/>
            <person name="Shah S."/>
            <person name="Dougan E. K."/>
            <person name="Thang M."/>
            <person name="Chan C."/>
        </authorList>
    </citation>
    <scope>NUCLEOTIDE SEQUENCE [LARGE SCALE GENOMIC DNA]</scope>
</reference>
<dbReference type="EMBL" id="CAUYUJ010004588">
    <property type="protein sequence ID" value="CAK0810202.1"/>
    <property type="molecule type" value="Genomic_DNA"/>
</dbReference>
<evidence type="ECO:0000313" key="1">
    <source>
        <dbReference type="EMBL" id="CAK0810202.1"/>
    </source>
</evidence>